<keyword evidence="2" id="KW-1185">Reference proteome</keyword>
<organism evidence="1 2">
    <name type="scientific">Aspergillus violaceofuscus (strain CBS 115571)</name>
    <dbReference type="NCBI Taxonomy" id="1450538"/>
    <lineage>
        <taxon>Eukaryota</taxon>
        <taxon>Fungi</taxon>
        <taxon>Dikarya</taxon>
        <taxon>Ascomycota</taxon>
        <taxon>Pezizomycotina</taxon>
        <taxon>Eurotiomycetes</taxon>
        <taxon>Eurotiomycetidae</taxon>
        <taxon>Eurotiales</taxon>
        <taxon>Aspergillaceae</taxon>
        <taxon>Aspergillus</taxon>
    </lineage>
</organism>
<dbReference type="AlphaFoldDB" id="A0A2V5ICP7"/>
<dbReference type="EMBL" id="KZ825115">
    <property type="protein sequence ID" value="PYI21777.1"/>
    <property type="molecule type" value="Genomic_DNA"/>
</dbReference>
<proteinExistence type="predicted"/>
<name>A0A2V5ICP7_ASPV1</name>
<accession>A0A2V5ICP7</accession>
<protein>
    <submittedName>
        <fullName evidence="1">Uncharacterized protein</fullName>
    </submittedName>
</protein>
<reference evidence="1 2" key="1">
    <citation type="submission" date="2018-02" db="EMBL/GenBank/DDBJ databases">
        <title>The genomes of Aspergillus section Nigri reveals drivers in fungal speciation.</title>
        <authorList>
            <consortium name="DOE Joint Genome Institute"/>
            <person name="Vesth T.C."/>
            <person name="Nybo J."/>
            <person name="Theobald S."/>
            <person name="Brandl J."/>
            <person name="Frisvad J.C."/>
            <person name="Nielsen K.F."/>
            <person name="Lyhne E.K."/>
            <person name="Kogle M.E."/>
            <person name="Kuo A."/>
            <person name="Riley R."/>
            <person name="Clum A."/>
            <person name="Nolan M."/>
            <person name="Lipzen A."/>
            <person name="Salamov A."/>
            <person name="Henrissat B."/>
            <person name="Wiebenga A."/>
            <person name="De vries R.P."/>
            <person name="Grigoriev I.V."/>
            <person name="Mortensen U.H."/>
            <person name="Andersen M.R."/>
            <person name="Baker S.E."/>
        </authorList>
    </citation>
    <scope>NUCLEOTIDE SEQUENCE [LARGE SCALE GENOMIC DNA]</scope>
    <source>
        <strain evidence="1 2">CBS 115571</strain>
    </source>
</reference>
<dbReference type="Proteomes" id="UP000249829">
    <property type="component" value="Unassembled WGS sequence"/>
</dbReference>
<sequence>MSDHMQTTALSFVFRSMYIHEISQNRTGYAKFNFTPIVAVRFPAVCLSILNKDKRPPLTVKNPIAKSGRMGGCSIVNKRALSTTGQKKKSEPGIEKQMHPVYDDIKGSWQSIHSFLNLPSPLRTSLVFAGSPIQGPKRLRLSIFPRVRVPAPIAIEEGSETGTFPTGRAGRCSFTILGLLGGSSRVIVECVACRIAPLYKDDRCTP</sequence>
<evidence type="ECO:0000313" key="1">
    <source>
        <dbReference type="EMBL" id="PYI21777.1"/>
    </source>
</evidence>
<evidence type="ECO:0000313" key="2">
    <source>
        <dbReference type="Proteomes" id="UP000249829"/>
    </source>
</evidence>
<gene>
    <name evidence="1" type="ORF">BO99DRAFT_63093</name>
</gene>